<dbReference type="OrthoDB" id="10055806at2759"/>
<evidence type="ECO:0000256" key="8">
    <source>
        <dbReference type="SAM" id="MobiDB-lite"/>
    </source>
</evidence>
<sequence length="1731" mass="191260">QQSSWQETAAEPASLRVTCRAQEPFSSLAPAQVSAFAHARARALGLLSSRAQSQRAEFREIEGSWRWPGTWQAWGPGGREAGRPPSSQRISPSRLLLLSLLLLLSSVLSVGPHNSVCWSWQFSQFSQFSVCSGVLMTPPIYARVQHRCSHLRMPTLECSQHHSPEEMAPCSCPSSVLCLLPSLMLLLQLPTGGSQEVFQVIAPSKPIVAEVGKDVTLPCSLDPVMSAENMELRWFRSNIWESVFIYQDGQGRHDELMAQYAGRTSLVGELLSEGEAAVTIHKVQTADNGLYTCFFSNGVFSDQARLELQVADVGSSPQVHITGPEADGVRVVCSALGWFPEPQVQWRDLHGQQFLEFSKVQAQDTEGLFSVEAALVVRDSSAGSVTCSIVNPILGQEKAMAIVLPEPFFPRASPWKPGFLVSLPLLLLLLLGATCYTWREHSTQMRELQEQRSLCQDKEENRRSKEDALKDRDQRKAAYLAAWRKAQLYAVSSVPHMKCVSLADWRKEQFRAWPVTLDPISSTSGIVLSRDRKSLICHNFEVQESVLGLEGIRSGRCYWEVEVRDADRTTWGVGVWRKDEKTRYKYPCPSYGFWVVGRYNNFQAFTRPRTPLHLRQVPHRVGVFLDYAQGDVSFYNMTNGSHIFSFPPESFSGTLLPYFVCFSKEVSMTLCPLEAGPQKPSVLTNNPLSLEEPGRGTPQALVWMQLPQGLKPPSSPELLGPTLSLSLAGQGWGGTDLQSSWLPCSPLWPWLPPALFLPSPAEMAPCSCPSSVLCLLPSLMLLLQLPPAGSQERFRVFGPSAPIVAELGKDTKLPCSLYPIMNAENMELRWFRSSILESVFIYQDGQERHEGLMAQYTGRTSLVGKFLSEGEAAVTIYRVQAADNGLYTCYFSNGVFSDQARLELQVAGVGSAPQVHITGLDKDGVQVVCMASDWYPEPQVQWRDPHGEQLLEFSNVQTQDTEGLFSVETSLVVRDSSSRGVGPAPQVHIMGPEKDGVRVVCSASGWFPEPQVQWRDPRGEQLLEFSKVQAQDTEGLFSVEAVLVVRDSSAGSVTCSIINPILRQEKAMAIVNTASRPDSLQGQREGRTPPVSWAGLCPDEVSVGSLPAEPFFPRASPWKPGFLVSLPLLLLLLLGAACYTRREHSTQMQELQEQRNLSQAKEEDRQTKEEALKDTEQRKAAYLAAWRKAQLYAEKLHVFGPSKHIVPVLGKDTTLSCSLDPIMSAENMEVRWSWSHFLALILIYQDRQEQNEKLMAQYVQAADNGLYTCIFGNRVICGQASLELQARPPKFTSRARGEWGACGVYSLRLVSGALGAVERSQWGATPGDTEGLFSIVSLVVRDRSVGCVTCSILNPILRQEKVIAIVIPALLSISTPCKVRGRGQHPQGCWSSLSWLCPDGISGGLWLQNPSSPGPLPWKSTFLVSLPPLLLLLLRAACCTWREHSTQMRELQEQGSLLQSKEKDQETKEEALKDTVNAGQGSGWKSAYLAAVCSLSAWRKAQLYAEPVTLDQISSTSGIVLSHDMKSLICHDFVFQEIVLGLEGITSGCCYWEVEVRNADRTKWGVEVWRKDEKTRYNYPSPSYGFWVAIAPVALALDSGLWPFGLWGLFGASDPCLSQSSLLSCPPLFQLHSTLGSFPRGNISFYNMTDGSHIFSFPPESFSGTLLPYFVCFLGEESMTLWSLEAGPQKPSVPTNNPPSLGEPVVPSWEVIPSDSSVTGAPPGPEAPLLS</sequence>
<dbReference type="GO" id="GO:0009897">
    <property type="term" value="C:external side of plasma membrane"/>
    <property type="evidence" value="ECO:0007669"/>
    <property type="project" value="TreeGrafter"/>
</dbReference>
<dbReference type="SMART" id="SM00449">
    <property type="entry name" value="SPRY"/>
    <property type="match status" value="1"/>
</dbReference>
<feature type="compositionally biased region" description="Basic and acidic residues" evidence="8">
    <location>
        <begin position="1460"/>
        <end position="1472"/>
    </location>
</feature>
<keyword evidence="12" id="KW-1185">Reference proteome</keyword>
<dbReference type="SUPFAM" id="SSF48726">
    <property type="entry name" value="Immunoglobulin"/>
    <property type="match status" value="6"/>
</dbReference>
<dbReference type="InterPro" id="IPR036179">
    <property type="entry name" value="Ig-like_dom_sf"/>
</dbReference>
<name>A0A8J5ZQT4_GALPY</name>
<keyword evidence="6" id="KW-0472">Membrane</keyword>
<keyword evidence="7" id="KW-0393">Immunoglobulin domain</keyword>
<evidence type="ECO:0000259" key="10">
    <source>
        <dbReference type="PROSITE" id="PS50835"/>
    </source>
</evidence>
<dbReference type="PROSITE" id="PS50835">
    <property type="entry name" value="IG_LIKE"/>
    <property type="match status" value="5"/>
</dbReference>
<dbReference type="InterPro" id="IPR003877">
    <property type="entry name" value="SPRY_dom"/>
</dbReference>
<dbReference type="InterPro" id="IPR043136">
    <property type="entry name" value="B30.2/SPRY_sf"/>
</dbReference>
<dbReference type="InterPro" id="IPR003599">
    <property type="entry name" value="Ig_sub"/>
</dbReference>
<dbReference type="PRINTS" id="PR01407">
    <property type="entry name" value="BUTYPHLNCDUF"/>
</dbReference>
<comment type="similarity">
    <text evidence="2">Belongs to the immunoglobulin superfamily. BTN/MOG family.</text>
</comment>
<feature type="region of interest" description="Disordered" evidence="8">
    <location>
        <begin position="1149"/>
        <end position="1173"/>
    </location>
</feature>
<evidence type="ECO:0000256" key="2">
    <source>
        <dbReference type="ARBA" id="ARBA00007591"/>
    </source>
</evidence>
<evidence type="ECO:0000256" key="1">
    <source>
        <dbReference type="ARBA" id="ARBA00004479"/>
    </source>
</evidence>
<dbReference type="PANTHER" id="PTHR24100">
    <property type="entry name" value="BUTYROPHILIN"/>
    <property type="match status" value="1"/>
</dbReference>
<evidence type="ECO:0000256" key="5">
    <source>
        <dbReference type="ARBA" id="ARBA00022989"/>
    </source>
</evidence>
<dbReference type="Pfam" id="PF00622">
    <property type="entry name" value="SPRY"/>
    <property type="match status" value="1"/>
</dbReference>
<dbReference type="InterPro" id="IPR053896">
    <property type="entry name" value="BTN3A2-like_Ig-C"/>
</dbReference>
<reference evidence="11" key="1">
    <citation type="journal article" date="2021" name="Evol. Appl.">
        <title>The genome of the Pyrenean desman and the effects of bottlenecks and inbreeding on the genomic landscape of an endangered species.</title>
        <authorList>
            <person name="Escoda L."/>
            <person name="Castresana J."/>
        </authorList>
    </citation>
    <scope>NUCLEOTIDE SEQUENCE</scope>
    <source>
        <strain evidence="11">IBE-C5619</strain>
    </source>
</reference>
<dbReference type="InterPro" id="IPR001870">
    <property type="entry name" value="B30.2/SPRY"/>
</dbReference>
<feature type="domain" description="B30.2/SPRY" evidence="9">
    <location>
        <begin position="495"/>
        <end position="677"/>
    </location>
</feature>
<dbReference type="InterPro" id="IPR003879">
    <property type="entry name" value="Butyrophylin_SPRY"/>
</dbReference>
<dbReference type="InterPro" id="IPR007110">
    <property type="entry name" value="Ig-like_dom"/>
</dbReference>
<dbReference type="Proteomes" id="UP000700334">
    <property type="component" value="Unassembled WGS sequence"/>
</dbReference>
<dbReference type="FunFam" id="2.60.40.10:FF:000088">
    <property type="entry name" value="Butyrophilin subfamily 1 member A1"/>
    <property type="match status" value="3"/>
</dbReference>
<evidence type="ECO:0000256" key="6">
    <source>
        <dbReference type="ARBA" id="ARBA00023136"/>
    </source>
</evidence>
<evidence type="ECO:0000256" key="3">
    <source>
        <dbReference type="ARBA" id="ARBA00022692"/>
    </source>
</evidence>
<dbReference type="SMART" id="SM00409">
    <property type="entry name" value="IG"/>
    <property type="match status" value="6"/>
</dbReference>
<dbReference type="PANTHER" id="PTHR24100:SF64">
    <property type="entry name" value="BUTYROPHILIN, SUBFAMILY 3, MEMBER A3-RELATED"/>
    <property type="match status" value="1"/>
</dbReference>
<feature type="region of interest" description="Disordered" evidence="8">
    <location>
        <begin position="1686"/>
        <end position="1731"/>
    </location>
</feature>
<feature type="non-terminal residue" evidence="11">
    <location>
        <position position="1"/>
    </location>
</feature>
<evidence type="ECO:0000313" key="12">
    <source>
        <dbReference type="Proteomes" id="UP000700334"/>
    </source>
</evidence>
<feature type="domain" description="Ig-like" evidence="10">
    <location>
        <begin position="777"/>
        <end position="903"/>
    </location>
</feature>
<dbReference type="FunFam" id="2.60.40.10:FF:000208">
    <property type="entry name" value="Butyrophilin subfamily 1 member A1"/>
    <property type="match status" value="2"/>
</dbReference>
<dbReference type="PROSITE" id="PS50188">
    <property type="entry name" value="B302_SPRY"/>
    <property type="match status" value="2"/>
</dbReference>
<dbReference type="InterPro" id="IPR013783">
    <property type="entry name" value="Ig-like_fold"/>
</dbReference>
<feature type="domain" description="Ig-like" evidence="10">
    <location>
        <begin position="1210"/>
        <end position="1269"/>
    </location>
</feature>
<feature type="domain" description="Ig-like" evidence="10">
    <location>
        <begin position="181"/>
        <end position="307"/>
    </location>
</feature>
<proteinExistence type="inferred from homology"/>
<feature type="domain" description="B30.2/SPRY" evidence="9">
    <location>
        <begin position="1488"/>
        <end position="1688"/>
    </location>
</feature>
<feature type="region of interest" description="Disordered" evidence="8">
    <location>
        <begin position="1452"/>
        <end position="1472"/>
    </location>
</feature>
<feature type="compositionally biased region" description="Polar residues" evidence="8">
    <location>
        <begin position="1149"/>
        <end position="1159"/>
    </location>
</feature>
<feature type="domain" description="Ig-like" evidence="10">
    <location>
        <begin position="985"/>
        <end position="1069"/>
    </location>
</feature>
<gene>
    <name evidence="11" type="ORF">J0S82_019063</name>
</gene>
<dbReference type="Pfam" id="PF22705">
    <property type="entry name" value="C2-set_3"/>
    <property type="match status" value="3"/>
</dbReference>
<feature type="domain" description="Ig-like" evidence="10">
    <location>
        <begin position="317"/>
        <end position="403"/>
    </location>
</feature>
<organism evidence="11 12">
    <name type="scientific">Galemys pyrenaicus</name>
    <name type="common">Iberian desman</name>
    <name type="synonym">Pyrenean desman</name>
    <dbReference type="NCBI Taxonomy" id="202257"/>
    <lineage>
        <taxon>Eukaryota</taxon>
        <taxon>Metazoa</taxon>
        <taxon>Chordata</taxon>
        <taxon>Craniata</taxon>
        <taxon>Vertebrata</taxon>
        <taxon>Euteleostomi</taxon>
        <taxon>Mammalia</taxon>
        <taxon>Eutheria</taxon>
        <taxon>Laurasiatheria</taxon>
        <taxon>Eulipotyphla</taxon>
        <taxon>Talpidae</taxon>
        <taxon>Galemys</taxon>
    </lineage>
</organism>
<accession>A0A8J5ZQT4</accession>
<dbReference type="EMBL" id="JAGFMF010012226">
    <property type="protein sequence ID" value="KAG8505800.1"/>
    <property type="molecule type" value="Genomic_DNA"/>
</dbReference>
<feature type="compositionally biased region" description="Pro residues" evidence="8">
    <location>
        <begin position="1722"/>
        <end position="1731"/>
    </location>
</feature>
<dbReference type="SMART" id="SM00406">
    <property type="entry name" value="IGv"/>
    <property type="match status" value="2"/>
</dbReference>
<evidence type="ECO:0000313" key="11">
    <source>
        <dbReference type="EMBL" id="KAG8505800.1"/>
    </source>
</evidence>
<dbReference type="Gene3D" id="2.60.120.920">
    <property type="match status" value="2"/>
</dbReference>
<evidence type="ECO:0000256" key="7">
    <source>
        <dbReference type="ARBA" id="ARBA00023319"/>
    </source>
</evidence>
<dbReference type="Pfam" id="PF07686">
    <property type="entry name" value="V-set"/>
    <property type="match status" value="2"/>
</dbReference>
<keyword evidence="3" id="KW-0812">Transmembrane</keyword>
<dbReference type="SUPFAM" id="SSF49899">
    <property type="entry name" value="Concanavalin A-like lectins/glucanases"/>
    <property type="match status" value="2"/>
</dbReference>
<dbReference type="InterPro" id="IPR013106">
    <property type="entry name" value="Ig_V-set"/>
</dbReference>
<dbReference type="GO" id="GO:0005102">
    <property type="term" value="F:signaling receptor binding"/>
    <property type="evidence" value="ECO:0007669"/>
    <property type="project" value="TreeGrafter"/>
</dbReference>
<feature type="region of interest" description="Disordered" evidence="8">
    <location>
        <begin position="451"/>
        <end position="470"/>
    </location>
</feature>
<comment type="caution">
    <text evidence="11">The sequence shown here is derived from an EMBL/GenBank/DDBJ whole genome shotgun (WGS) entry which is preliminary data.</text>
</comment>
<dbReference type="GO" id="GO:0050852">
    <property type="term" value="P:T cell receptor signaling pathway"/>
    <property type="evidence" value="ECO:0007669"/>
    <property type="project" value="TreeGrafter"/>
</dbReference>
<protein>
    <submittedName>
        <fullName evidence="11">Butyrophilin subfamily 3 member A3</fullName>
    </submittedName>
</protein>
<dbReference type="InterPro" id="IPR013320">
    <property type="entry name" value="ConA-like_dom_sf"/>
</dbReference>
<evidence type="ECO:0000259" key="9">
    <source>
        <dbReference type="PROSITE" id="PS50188"/>
    </source>
</evidence>
<evidence type="ECO:0000256" key="4">
    <source>
        <dbReference type="ARBA" id="ARBA00022729"/>
    </source>
</evidence>
<keyword evidence="4" id="KW-0732">Signal</keyword>
<dbReference type="InterPro" id="IPR050504">
    <property type="entry name" value="IgSF_BTN/MOG"/>
</dbReference>
<keyword evidence="5" id="KW-1133">Transmembrane helix</keyword>
<dbReference type="Gene3D" id="2.60.40.10">
    <property type="entry name" value="Immunoglobulins"/>
    <property type="match status" value="6"/>
</dbReference>
<comment type="subcellular location">
    <subcellularLocation>
        <location evidence="1">Membrane</location>
        <topology evidence="1">Single-pass type I membrane protein</topology>
    </subcellularLocation>
</comment>
<dbReference type="GO" id="GO:0001817">
    <property type="term" value="P:regulation of cytokine production"/>
    <property type="evidence" value="ECO:0007669"/>
    <property type="project" value="TreeGrafter"/>
</dbReference>
<feature type="compositionally biased region" description="Basic and acidic residues" evidence="8">
    <location>
        <begin position="1160"/>
        <end position="1173"/>
    </location>
</feature>